<proteinExistence type="predicted"/>
<name>A0A0Q3RCD7_BRADI</name>
<dbReference type="EnsemblPlants" id="PNT73272">
    <property type="protein sequence ID" value="PNT73272"/>
    <property type="gene ID" value="BRADI_2g56281v3"/>
</dbReference>
<dbReference type="InterPro" id="IPR027417">
    <property type="entry name" value="P-loop_NTPase"/>
</dbReference>
<protein>
    <recommendedName>
        <fullName evidence="1">RecA family profile 1 domain-containing protein</fullName>
    </recommendedName>
</protein>
<dbReference type="RefSeq" id="XP_024315959.1">
    <property type="nucleotide sequence ID" value="XM_024460191.1"/>
</dbReference>
<reference evidence="2" key="2">
    <citation type="submission" date="2017-06" db="EMBL/GenBank/DDBJ databases">
        <title>WGS assembly of Brachypodium distachyon.</title>
        <authorList>
            <consortium name="The International Brachypodium Initiative"/>
            <person name="Lucas S."/>
            <person name="Harmon-Smith M."/>
            <person name="Lail K."/>
            <person name="Tice H."/>
            <person name="Grimwood J."/>
            <person name="Bruce D."/>
            <person name="Barry K."/>
            <person name="Shu S."/>
            <person name="Lindquist E."/>
            <person name="Wang M."/>
            <person name="Pitluck S."/>
            <person name="Vogel J.P."/>
            <person name="Garvin D.F."/>
            <person name="Mockler T.C."/>
            <person name="Schmutz J."/>
            <person name="Rokhsar D."/>
            <person name="Bevan M.W."/>
        </authorList>
    </citation>
    <scope>NUCLEOTIDE SEQUENCE</scope>
    <source>
        <strain evidence="2">Bd21</strain>
    </source>
</reference>
<dbReference type="Gramene" id="PNT73272">
    <property type="protein sequence ID" value="PNT73272"/>
    <property type="gene ID" value="BRADI_2g56281v3"/>
</dbReference>
<dbReference type="EnsemblPlants" id="PNT73271">
    <property type="protein sequence ID" value="PNT73271"/>
    <property type="gene ID" value="BRADI_2g56281v3"/>
</dbReference>
<dbReference type="GO" id="GO:0003677">
    <property type="term" value="F:DNA binding"/>
    <property type="evidence" value="ECO:0007669"/>
    <property type="project" value="InterPro"/>
</dbReference>
<accession>A0A0Q3RCD7</accession>
<dbReference type="Proteomes" id="UP000008810">
    <property type="component" value="Chromosome 2"/>
</dbReference>
<dbReference type="Gene3D" id="3.40.50.300">
    <property type="entry name" value="P-loop containing nucleotide triphosphate hydrolases"/>
    <property type="match status" value="1"/>
</dbReference>
<sequence length="338" mass="38081">MAREAGGSPREWLAVDETAAAFLSRSLAARPPILLPPPLHRAPLRPGNVVEIAGPSNSGKSQLLLMAAVQCILPKEWAGVYFGGLGKEVMYIDLDCRFDVLRLAQILRNRIAEGCGSAHPINEQFVKDGTEDILFTDCMKRFFYVRCYSSSELIVVLKTVYSQSKARRALGVGIYFLMLDSIGAFYWIDRCSQPTRDSKGKTQSLQSITESVVQEIRKFLQLQPILVLVSKAHIYGEGITTSNDFQRGTSKFLTEDSTVLRYSKREEEINTSCREYMPSVWQTFVTHRIKLQDLVQESGISSEQESEVLSIHTSEWVRPSLNIKEKFYIRDSGVVVIQ</sequence>
<reference evidence="3" key="3">
    <citation type="submission" date="2018-08" db="UniProtKB">
        <authorList>
            <consortium name="EnsemblPlants"/>
        </authorList>
    </citation>
    <scope>IDENTIFICATION</scope>
    <source>
        <strain evidence="3">cv. Bd21</strain>
    </source>
</reference>
<dbReference type="GO" id="GO:0005657">
    <property type="term" value="C:replication fork"/>
    <property type="evidence" value="ECO:0007669"/>
    <property type="project" value="InterPro"/>
</dbReference>
<dbReference type="GO" id="GO:0140664">
    <property type="term" value="F:ATP-dependent DNA damage sensor activity"/>
    <property type="evidence" value="ECO:0007669"/>
    <property type="project" value="InterPro"/>
</dbReference>
<dbReference type="InterPro" id="IPR030547">
    <property type="entry name" value="XRCC2"/>
</dbReference>
<dbReference type="EMBL" id="CM000881">
    <property type="protein sequence ID" value="KQK10803.1"/>
    <property type="molecule type" value="Genomic_DNA"/>
</dbReference>
<organism evidence="2">
    <name type="scientific">Brachypodium distachyon</name>
    <name type="common">Purple false brome</name>
    <name type="synonym">Trachynia distachya</name>
    <dbReference type="NCBI Taxonomy" id="15368"/>
    <lineage>
        <taxon>Eukaryota</taxon>
        <taxon>Viridiplantae</taxon>
        <taxon>Streptophyta</taxon>
        <taxon>Embryophyta</taxon>
        <taxon>Tracheophyta</taxon>
        <taxon>Spermatophyta</taxon>
        <taxon>Magnoliopsida</taxon>
        <taxon>Liliopsida</taxon>
        <taxon>Poales</taxon>
        <taxon>Poaceae</taxon>
        <taxon>BOP clade</taxon>
        <taxon>Pooideae</taxon>
        <taxon>Stipodae</taxon>
        <taxon>Brachypodieae</taxon>
        <taxon>Brachypodium</taxon>
    </lineage>
</organism>
<dbReference type="InterPro" id="IPR020588">
    <property type="entry name" value="RecA_ATP-bd"/>
</dbReference>
<dbReference type="EMBL" id="CM000881">
    <property type="protein sequence ID" value="KQK10802.1"/>
    <property type="molecule type" value="Genomic_DNA"/>
</dbReference>
<dbReference type="GO" id="GO:0000724">
    <property type="term" value="P:double-strand break repair via homologous recombination"/>
    <property type="evidence" value="ECO:0007669"/>
    <property type="project" value="InterPro"/>
</dbReference>
<dbReference type="PROSITE" id="PS50162">
    <property type="entry name" value="RECA_2"/>
    <property type="match status" value="1"/>
</dbReference>
<reference evidence="2 3" key="1">
    <citation type="journal article" date="2010" name="Nature">
        <title>Genome sequencing and analysis of the model grass Brachypodium distachyon.</title>
        <authorList>
            <consortium name="International Brachypodium Initiative"/>
        </authorList>
    </citation>
    <scope>NUCLEOTIDE SEQUENCE [LARGE SCALE GENOMIC DNA]</scope>
    <source>
        <strain evidence="2">Bd21</strain>
        <strain evidence="3">cv. Bd21</strain>
    </source>
</reference>
<dbReference type="Gramene" id="KQK10802">
    <property type="protein sequence ID" value="KQK10802"/>
    <property type="gene ID" value="BRADI_2g56281v3"/>
</dbReference>
<dbReference type="EnsemblPlants" id="KQK10802">
    <property type="protein sequence ID" value="KQK10802"/>
    <property type="gene ID" value="BRADI_2g56281v3"/>
</dbReference>
<dbReference type="EMBL" id="CM000881">
    <property type="protein sequence ID" value="PNT73272.1"/>
    <property type="molecule type" value="Genomic_DNA"/>
</dbReference>
<dbReference type="EnsemblPlants" id="KQK10803">
    <property type="protein sequence ID" value="KQK10803"/>
    <property type="gene ID" value="BRADI_2g56281v3"/>
</dbReference>
<gene>
    <name evidence="3" type="primary">LOC100842954</name>
    <name evidence="2" type="ORF">BRADI_2g56281v3</name>
</gene>
<dbReference type="GeneID" id="100842954"/>
<keyword evidence="4" id="KW-1185">Reference proteome</keyword>
<evidence type="ECO:0000259" key="1">
    <source>
        <dbReference type="PROSITE" id="PS50162"/>
    </source>
</evidence>
<dbReference type="GO" id="GO:0005524">
    <property type="term" value="F:ATP binding"/>
    <property type="evidence" value="ECO:0007669"/>
    <property type="project" value="InterPro"/>
</dbReference>
<dbReference type="EMBL" id="CM000881">
    <property type="protein sequence ID" value="PNT73271.1"/>
    <property type="molecule type" value="Genomic_DNA"/>
</dbReference>
<dbReference type="CDD" id="cd19490">
    <property type="entry name" value="XRCC2"/>
    <property type="match status" value="1"/>
</dbReference>
<evidence type="ECO:0000313" key="4">
    <source>
        <dbReference type="Proteomes" id="UP000008810"/>
    </source>
</evidence>
<dbReference type="STRING" id="15368.A0A0Q3RCD7"/>
<evidence type="ECO:0000313" key="3">
    <source>
        <dbReference type="EnsemblPlants" id="KQK10802"/>
    </source>
</evidence>
<dbReference type="OrthoDB" id="420422at2759"/>
<dbReference type="AlphaFoldDB" id="A0A0Q3RCD7"/>
<dbReference type="SUPFAM" id="SSF52540">
    <property type="entry name" value="P-loop containing nucleoside triphosphate hydrolases"/>
    <property type="match status" value="1"/>
</dbReference>
<dbReference type="GO" id="GO:0033063">
    <property type="term" value="C:Rad51B-Rad51C-Rad51D-XRCC2 complex"/>
    <property type="evidence" value="ECO:0007669"/>
    <property type="project" value="InterPro"/>
</dbReference>
<dbReference type="Gramene" id="PNT73271">
    <property type="protein sequence ID" value="PNT73271"/>
    <property type="gene ID" value="BRADI_2g56281v3"/>
</dbReference>
<feature type="domain" description="RecA family profile 1" evidence="1">
    <location>
        <begin position="19"/>
        <end position="234"/>
    </location>
</feature>
<dbReference type="ExpressionAtlas" id="A0A0Q3RCD7">
    <property type="expression patterns" value="baseline"/>
</dbReference>
<dbReference type="PANTHER" id="PTHR46644">
    <property type="entry name" value="DNA REPAIR PROTEIN XRCC2"/>
    <property type="match status" value="1"/>
</dbReference>
<dbReference type="PANTHER" id="PTHR46644:SF2">
    <property type="entry name" value="DNA REPAIR PROTEIN XRCC2"/>
    <property type="match status" value="1"/>
</dbReference>
<dbReference type="Gramene" id="KQK10803">
    <property type="protein sequence ID" value="KQK10803"/>
    <property type="gene ID" value="BRADI_2g56281v3"/>
</dbReference>
<evidence type="ECO:0000313" key="2">
    <source>
        <dbReference type="EMBL" id="KQK10802.1"/>
    </source>
</evidence>